<dbReference type="InterPro" id="IPR036148">
    <property type="entry name" value="MmgE/PrpD_sf"/>
</dbReference>
<keyword evidence="5" id="KW-1185">Reference proteome</keyword>
<dbReference type="RefSeq" id="WP_343942976.1">
    <property type="nucleotide sequence ID" value="NZ_BAAAHP010000111.1"/>
</dbReference>
<sequence length="435" mass="45613">MTDTAALARGLSAAITQAVRLHGAPLAEPVRRHALHVVADTVGVSIGGGRTPEMTRLRATQPPGGSATVLAPGAAPTTAEEAAFLNATAGSFLELDEGMRPTGHPGMHVVPAALAAAEVAHRSGAELLTAVVAGYEVAARLLTAFRLTPPTHPHGHLAGVGAAVAVALLLDEDPHAVAAIAATTPTVPVWNACYEGATARNTAMGLAAQNALRAVRLHRAGFRGSRESVGALFGQVTGQVVAADALDAELDPAEPAILRNYFKRHSACALTHGAIDAVLSLPEVPVEEISAVEVRTVANNLKLDRQAAPNDLSSRFSLPYAVAAALTRRASEISTFDYRPPVAELARRVRVTVDCELERQWPHHSPTQVVVHAGERLVATVDDPRGHHHDPLTADELRAKFLALTGEPGPQLWDRLLGLDREPDVITVLAPLRGA</sequence>
<gene>
    <name evidence="4" type="ORF">GCM10009559_39820</name>
</gene>
<protein>
    <submittedName>
        <fullName evidence="4">MmgE/PrpD family protein</fullName>
    </submittedName>
</protein>
<dbReference type="InterPro" id="IPR045336">
    <property type="entry name" value="MmgE_PrpD_N"/>
</dbReference>
<evidence type="ECO:0000259" key="2">
    <source>
        <dbReference type="Pfam" id="PF03972"/>
    </source>
</evidence>
<dbReference type="InterPro" id="IPR005656">
    <property type="entry name" value="MmgE_PrpD"/>
</dbReference>
<dbReference type="PANTHER" id="PTHR16943:SF8">
    <property type="entry name" value="2-METHYLCITRATE DEHYDRATASE"/>
    <property type="match status" value="1"/>
</dbReference>
<dbReference type="InterPro" id="IPR045337">
    <property type="entry name" value="MmgE_PrpD_C"/>
</dbReference>
<dbReference type="InterPro" id="IPR042183">
    <property type="entry name" value="MmgE/PrpD_sf_1"/>
</dbReference>
<dbReference type="Gene3D" id="1.10.4100.10">
    <property type="entry name" value="2-methylcitrate dehydratase PrpD"/>
    <property type="match status" value="1"/>
</dbReference>
<dbReference type="Pfam" id="PF19305">
    <property type="entry name" value="MmgE_PrpD_C"/>
    <property type="match status" value="1"/>
</dbReference>
<dbReference type="Gene3D" id="3.30.1330.120">
    <property type="entry name" value="2-methylcitrate dehydratase PrpD"/>
    <property type="match status" value="1"/>
</dbReference>
<feature type="domain" description="MmgE/PrpD C-terminal" evidence="3">
    <location>
        <begin position="265"/>
        <end position="406"/>
    </location>
</feature>
<accession>A0ABN1QJG1</accession>
<feature type="domain" description="MmgE/PrpD N-terminal" evidence="2">
    <location>
        <begin position="24"/>
        <end position="227"/>
    </location>
</feature>
<name>A0ABN1QJG1_9PSEU</name>
<dbReference type="PANTHER" id="PTHR16943">
    <property type="entry name" value="2-METHYLCITRATE DEHYDRATASE-RELATED"/>
    <property type="match status" value="1"/>
</dbReference>
<reference evidence="4 5" key="1">
    <citation type="journal article" date="2019" name="Int. J. Syst. Evol. Microbiol.">
        <title>The Global Catalogue of Microorganisms (GCM) 10K type strain sequencing project: providing services to taxonomists for standard genome sequencing and annotation.</title>
        <authorList>
            <consortium name="The Broad Institute Genomics Platform"/>
            <consortium name="The Broad Institute Genome Sequencing Center for Infectious Disease"/>
            <person name="Wu L."/>
            <person name="Ma J."/>
        </authorList>
    </citation>
    <scope>NUCLEOTIDE SEQUENCE [LARGE SCALE GENOMIC DNA]</scope>
    <source>
        <strain evidence="4 5">JCM 11117</strain>
    </source>
</reference>
<evidence type="ECO:0000256" key="1">
    <source>
        <dbReference type="ARBA" id="ARBA00006174"/>
    </source>
</evidence>
<comment type="caution">
    <text evidence="4">The sequence shown here is derived from an EMBL/GenBank/DDBJ whole genome shotgun (WGS) entry which is preliminary data.</text>
</comment>
<dbReference type="Pfam" id="PF03972">
    <property type="entry name" value="MmgE_PrpD_N"/>
    <property type="match status" value="1"/>
</dbReference>
<evidence type="ECO:0000259" key="3">
    <source>
        <dbReference type="Pfam" id="PF19305"/>
    </source>
</evidence>
<dbReference type="EMBL" id="BAAAHP010000111">
    <property type="protein sequence ID" value="GAA0943129.1"/>
    <property type="molecule type" value="Genomic_DNA"/>
</dbReference>
<organism evidence="4 5">
    <name type="scientific">Pseudonocardia zijingensis</name>
    <dbReference type="NCBI Taxonomy" id="153376"/>
    <lineage>
        <taxon>Bacteria</taxon>
        <taxon>Bacillati</taxon>
        <taxon>Actinomycetota</taxon>
        <taxon>Actinomycetes</taxon>
        <taxon>Pseudonocardiales</taxon>
        <taxon>Pseudonocardiaceae</taxon>
        <taxon>Pseudonocardia</taxon>
    </lineage>
</organism>
<dbReference type="Proteomes" id="UP001499967">
    <property type="component" value="Unassembled WGS sequence"/>
</dbReference>
<dbReference type="InterPro" id="IPR042188">
    <property type="entry name" value="MmgE/PrpD_sf_2"/>
</dbReference>
<proteinExistence type="inferred from homology"/>
<evidence type="ECO:0000313" key="5">
    <source>
        <dbReference type="Proteomes" id="UP001499967"/>
    </source>
</evidence>
<evidence type="ECO:0000313" key="4">
    <source>
        <dbReference type="EMBL" id="GAA0943129.1"/>
    </source>
</evidence>
<dbReference type="SUPFAM" id="SSF103378">
    <property type="entry name" value="2-methylcitrate dehydratase PrpD"/>
    <property type="match status" value="1"/>
</dbReference>
<comment type="similarity">
    <text evidence="1">Belongs to the PrpD family.</text>
</comment>